<gene>
    <name evidence="3" type="ORF">C1T31_06725</name>
</gene>
<dbReference type="Proteomes" id="UP000236641">
    <property type="component" value="Unassembled WGS sequence"/>
</dbReference>
<proteinExistence type="predicted"/>
<keyword evidence="4" id="KW-1185">Reference proteome</keyword>
<accession>A0A2K1E162</accession>
<evidence type="ECO:0000259" key="2">
    <source>
        <dbReference type="Pfam" id="PF03544"/>
    </source>
</evidence>
<dbReference type="Pfam" id="PF03544">
    <property type="entry name" value="TonB_C"/>
    <property type="match status" value="1"/>
</dbReference>
<name>A0A2K1E162_9FLAO</name>
<dbReference type="AlphaFoldDB" id="A0A2K1E162"/>
<evidence type="ECO:0000313" key="3">
    <source>
        <dbReference type="EMBL" id="PNQ74011.1"/>
    </source>
</evidence>
<keyword evidence="1" id="KW-0812">Transmembrane</keyword>
<evidence type="ECO:0000256" key="1">
    <source>
        <dbReference type="SAM" id="Phobius"/>
    </source>
</evidence>
<dbReference type="GO" id="GO:0055085">
    <property type="term" value="P:transmembrane transport"/>
    <property type="evidence" value="ECO:0007669"/>
    <property type="project" value="InterPro"/>
</dbReference>
<keyword evidence="1" id="KW-1133">Transmembrane helix</keyword>
<keyword evidence="1" id="KW-0472">Membrane</keyword>
<evidence type="ECO:0000313" key="4">
    <source>
        <dbReference type="Proteomes" id="UP000236641"/>
    </source>
</evidence>
<protein>
    <recommendedName>
        <fullName evidence="2">TonB C-terminal domain-containing protein</fullName>
    </recommendedName>
</protein>
<feature type="domain" description="TonB C-terminal" evidence="2">
    <location>
        <begin position="202"/>
        <end position="262"/>
    </location>
</feature>
<dbReference type="InterPro" id="IPR037682">
    <property type="entry name" value="TonB_C"/>
</dbReference>
<reference evidence="3 4" key="1">
    <citation type="submission" date="2018-01" db="EMBL/GenBank/DDBJ databases">
        <title>The draft genome of Hanstruepera neustonica JCM19743.</title>
        <authorList>
            <person name="He R.-H."/>
            <person name="Du Z.-J."/>
        </authorList>
    </citation>
    <scope>NUCLEOTIDE SEQUENCE [LARGE SCALE GENOMIC DNA]</scope>
    <source>
        <strain evidence="3 4">JCM19743</strain>
    </source>
</reference>
<organism evidence="3 4">
    <name type="scientific">Hanstruepera neustonica</name>
    <dbReference type="NCBI Taxonomy" id="1445657"/>
    <lineage>
        <taxon>Bacteria</taxon>
        <taxon>Pseudomonadati</taxon>
        <taxon>Bacteroidota</taxon>
        <taxon>Flavobacteriia</taxon>
        <taxon>Flavobacteriales</taxon>
        <taxon>Flavobacteriaceae</taxon>
        <taxon>Hanstruepera</taxon>
    </lineage>
</organism>
<dbReference type="RefSeq" id="WP_103051706.1">
    <property type="nucleotide sequence ID" value="NZ_POWF01000002.1"/>
</dbReference>
<dbReference type="SUPFAM" id="SSF74653">
    <property type="entry name" value="TolA/TonB C-terminal domain"/>
    <property type="match status" value="1"/>
</dbReference>
<dbReference type="Gene3D" id="3.30.1150.10">
    <property type="match status" value="1"/>
</dbReference>
<sequence length="264" mass="30537">MNFSRKNHELIRQNEVNVKKSQKHDVNLQKNSTLYFQIGLILCLLFAYGLLEMKFLKTETTIPDMAYVDDVPTEFSMDKYEIYREPVEKIEKTIKKQIKYSNKIEVAKNTDDVEENTDEIFDENLPTTDEPIKPEKIVVDKEPEGLMNIMLVETVPVFPGCEKLNSNQERRDCMSSKLTKFIQKKFDTDLGSELGLKGKQKIYVNFKINRQGEVEILQTQATHDKLGEEANRVVNKLPRMTPGKHGNKTVDVLYTLPIAFTIQN</sequence>
<comment type="caution">
    <text evidence="3">The sequence shown here is derived from an EMBL/GenBank/DDBJ whole genome shotgun (WGS) entry which is preliminary data.</text>
</comment>
<dbReference type="EMBL" id="POWF01000002">
    <property type="protein sequence ID" value="PNQ74011.1"/>
    <property type="molecule type" value="Genomic_DNA"/>
</dbReference>
<dbReference type="OrthoDB" id="1522859at2"/>
<feature type="transmembrane region" description="Helical" evidence="1">
    <location>
        <begin position="34"/>
        <end position="51"/>
    </location>
</feature>